<reference evidence="1 2" key="1">
    <citation type="submission" date="2017-02" db="EMBL/GenBank/DDBJ databases">
        <title>The new phylogeny of genus Mycobacterium.</title>
        <authorList>
            <person name="Tortoli E."/>
            <person name="Trovato A."/>
            <person name="Cirillo D.M."/>
        </authorList>
    </citation>
    <scope>NUCLEOTIDE SEQUENCE [LARGE SCALE GENOMIC DNA]</scope>
    <source>
        <strain evidence="1 2">DSM 43992</strain>
    </source>
</reference>
<dbReference type="AlphaFoldDB" id="A0A1X0JUJ7"/>
<evidence type="ECO:0008006" key="3">
    <source>
        <dbReference type="Google" id="ProtNLM"/>
    </source>
</evidence>
<dbReference type="OrthoDB" id="163565at2"/>
<organism evidence="1 2">
    <name type="scientific">Mycobacterium scrofulaceum</name>
    <dbReference type="NCBI Taxonomy" id="1783"/>
    <lineage>
        <taxon>Bacteria</taxon>
        <taxon>Bacillati</taxon>
        <taxon>Actinomycetota</taxon>
        <taxon>Actinomycetes</taxon>
        <taxon>Mycobacteriales</taxon>
        <taxon>Mycobacteriaceae</taxon>
        <taxon>Mycobacterium</taxon>
    </lineage>
</organism>
<evidence type="ECO:0000313" key="2">
    <source>
        <dbReference type="Proteomes" id="UP000192601"/>
    </source>
</evidence>
<proteinExistence type="predicted"/>
<accession>A0A1X0JUJ7</accession>
<dbReference type="EMBL" id="MVIJ01000094">
    <property type="protein sequence ID" value="ORB65936.1"/>
    <property type="molecule type" value="Genomic_DNA"/>
</dbReference>
<dbReference type="Proteomes" id="UP000192601">
    <property type="component" value="Unassembled WGS sequence"/>
</dbReference>
<gene>
    <name evidence="1" type="ORF">BST44_28235</name>
</gene>
<evidence type="ECO:0000313" key="1">
    <source>
        <dbReference type="EMBL" id="ORB65936.1"/>
    </source>
</evidence>
<sequence length="112" mass="11932">MTKTFTDEEMGRLLATTKAYSAVILKQGPRFGDETAPGTVWEHGRRNFALRDDGVMPIVLPVTDGSDVCGLAVFAATVEETTAIMAEDPGVASGVFTFEVHPCRGFPGDALP</sequence>
<name>A0A1X0JUJ7_MYCSC</name>
<protein>
    <recommendedName>
        <fullName evidence="3">YCII-related domain-containing protein</fullName>
    </recommendedName>
</protein>
<comment type="caution">
    <text evidence="1">The sequence shown here is derived from an EMBL/GenBank/DDBJ whole genome shotgun (WGS) entry which is preliminary data.</text>
</comment>
<keyword evidence="2" id="KW-1185">Reference proteome</keyword>
<dbReference type="RefSeq" id="WP_083179979.1">
    <property type="nucleotide sequence ID" value="NZ_MVIJ01000094.1"/>
</dbReference>